<dbReference type="STRING" id="1168221.R7YMZ2"/>
<dbReference type="InterPro" id="IPR041297">
    <property type="entry name" value="Crb2_Tudor"/>
</dbReference>
<evidence type="ECO:0000256" key="1">
    <source>
        <dbReference type="ARBA" id="ARBA00004123"/>
    </source>
</evidence>
<name>R7YMZ2_CONA1</name>
<dbReference type="GeneID" id="19899548"/>
<gene>
    <name evidence="6" type="ORF">W97_02237</name>
</gene>
<evidence type="ECO:0000313" key="7">
    <source>
        <dbReference type="Proteomes" id="UP000016924"/>
    </source>
</evidence>
<dbReference type="Proteomes" id="UP000016924">
    <property type="component" value="Unassembled WGS sequence"/>
</dbReference>
<reference evidence="7" key="1">
    <citation type="submission" date="2012-06" db="EMBL/GenBank/DDBJ databases">
        <title>The genome sequence of Coniosporium apollinis CBS 100218.</title>
        <authorList>
            <consortium name="The Broad Institute Genome Sequencing Platform"/>
            <person name="Cuomo C."/>
            <person name="Gorbushina A."/>
            <person name="Noack S."/>
            <person name="Walker B."/>
            <person name="Young S.K."/>
            <person name="Zeng Q."/>
            <person name="Gargeya S."/>
            <person name="Fitzgerald M."/>
            <person name="Haas B."/>
            <person name="Abouelleil A."/>
            <person name="Alvarado L."/>
            <person name="Arachchi H.M."/>
            <person name="Berlin A.M."/>
            <person name="Chapman S.B."/>
            <person name="Goldberg J."/>
            <person name="Griggs A."/>
            <person name="Gujja S."/>
            <person name="Hansen M."/>
            <person name="Howarth C."/>
            <person name="Imamovic A."/>
            <person name="Larimer J."/>
            <person name="McCowan C."/>
            <person name="Montmayeur A."/>
            <person name="Murphy C."/>
            <person name="Neiman D."/>
            <person name="Pearson M."/>
            <person name="Priest M."/>
            <person name="Roberts A."/>
            <person name="Saif S."/>
            <person name="Shea T."/>
            <person name="Sisk P."/>
            <person name="Sykes S."/>
            <person name="Wortman J."/>
            <person name="Nusbaum C."/>
            <person name="Birren B."/>
        </authorList>
    </citation>
    <scope>NUCLEOTIDE SEQUENCE [LARGE SCALE GENOMIC DNA]</scope>
    <source>
        <strain evidence="7">CBS 100218</strain>
    </source>
</reference>
<feature type="region of interest" description="Disordered" evidence="4">
    <location>
        <begin position="1288"/>
        <end position="1307"/>
    </location>
</feature>
<feature type="compositionally biased region" description="Basic and acidic residues" evidence="4">
    <location>
        <begin position="521"/>
        <end position="532"/>
    </location>
</feature>
<dbReference type="eggNOG" id="KOG3548">
    <property type="taxonomic scope" value="Eukaryota"/>
</dbReference>
<dbReference type="EMBL" id="JH767561">
    <property type="protein sequence ID" value="EON63011.1"/>
    <property type="molecule type" value="Genomic_DNA"/>
</dbReference>
<sequence length="1525" mass="164274">MPHPALWPVREAHRETPELPTSSHIQNLIPPQASPQSHTPRLPSTIDETPDFSAGSPLKFQVLSPQSLAAAPDQTAPYERDEHSTRRALANPLYNAPRLKPSSTAPTMPSVMVDEASSQLRLYRSFAGFDAGGDTQPMDSQIYKQYTSTRISRDEDDWEVSQPTGQDVTLHTGDAGYVNLVEEWEKNRAHEEVEESLSSDSIDELSPSTQDRVRSATSPKFRKPETPTRSSRKRNHQGEVLSSVTRTPGSALTAFFANANVNGAGAAAMSLSQAFNPTQAPSSPLPNAPTSDPVFQRPSPNFFAIARSSPSAVQSSPTKAMRSEVSRAYTEPASMSSPMKQTRSDVPRFMTEPRDTYTTMKESQERREAQRRKEEEELLRLRSEEEDDDFGDEPTAAEQLVARQRAREALVAKTSVEFAKLSAPPRGKQDMRKKVLLSSGGAYVTPARSGRRRNEVIEISPDTLREEGLSDAGSADELTISPKTVGKAADMRNRDLQIPMTSSRRQMSLPDTQSPSLRGSSEARERLADQDNHNSSPRHALVDASPLENVPQPNASGTAGTQTVAVADSQPEIIDAQECPVPPSAIDSIALDAKGRILQSQLASLTDTARAEINAALLGGADSSSLPRPPVSSDQLLKGAADERMPSSPPLLPQTAEVEEDEGMEVSDDEVNLVGYQGRQQGKGLQKLSVSASATDDGSPVQTSTSAVTKLQVNDRSNSVAQTTIPETDPAEELDSPAPEASPHGSRTATATSSAAVGSEHLLPHTLNTNSTTLFETARSHLTASPTKTHSTRASQSTPKPHGIRRFADLARDPTPEEPTDVDLDVNLITAEDKEFEAIMSGSSPVHHGRKRRKVYSTRTLRQPTLARPVPPSEPPSSKPEAAPSPSETPYSPSNTQKRETQGAAAAVHARGAAVLRTPAILKPGRLSRPLRKTGNEQSPALKATAGAVARAKRVFGATTEIAETPQSKLSEASSAHTGLGAHLQGRIELPPLQTDAGAEHGNAQGRSNDANALDGNTGDIIVPNRVLALFKGGNMSFYPATCVGISHANGLRFKVRFDDGTVVDLEPKGVRSLDLQIGDLVKVDLGKMRQKSYIVQGFKDQIAAPDSEGFPLTDQHGHKTLILAAKGRDSLAGGNAPTADETVEVPVTNIYLTQSMWNRFQSRIYNHTPAVPILSSHLQTPTTEPSIPGTPTSRSRRQTMTMLNPPMLRAASDASLGTTMTTSCLFAGMAFAVSFTAKDPTKRDSTKHAAPSPRDATIALIASHGGLLLEPGFDVLFEIGGALLTPAKPRTPLESPDKTKQAGPADAAEAFRLTPQAATLGFVALIADAHSRRAKYMQALALGLPCLHHRWLLDCVAASAVLPWAAYLLPAGSSNFLAGAVRSRVLAPYPAQEARFREVVARRERLLGGRSVVLVMGKGRQEERRRAYLFLTYALGARRICKVRDLEGAREALDHGEGEWDWVYVEGVEEARKVLGGAPPAAAGKKRKRGVEVEEEERKSRNAVKIVGDEFVIQSLILGELSEE</sequence>
<dbReference type="HOGENOM" id="CLU_002263_0_0_1"/>
<organism evidence="6 7">
    <name type="scientific">Coniosporium apollinis (strain CBS 100218)</name>
    <name type="common">Rock-inhabiting black yeast</name>
    <dbReference type="NCBI Taxonomy" id="1168221"/>
    <lineage>
        <taxon>Eukaryota</taxon>
        <taxon>Fungi</taxon>
        <taxon>Dikarya</taxon>
        <taxon>Ascomycota</taxon>
        <taxon>Pezizomycotina</taxon>
        <taxon>Dothideomycetes</taxon>
        <taxon>Dothideomycetes incertae sedis</taxon>
        <taxon>Coniosporium</taxon>
    </lineage>
</organism>
<proteinExistence type="predicted"/>
<evidence type="ECO:0000259" key="5">
    <source>
        <dbReference type="PROSITE" id="PS50172"/>
    </source>
</evidence>
<feature type="compositionally biased region" description="Low complexity" evidence="4">
    <location>
        <begin position="879"/>
        <end position="894"/>
    </location>
</feature>
<dbReference type="GO" id="GO:0045944">
    <property type="term" value="P:positive regulation of transcription by RNA polymerase II"/>
    <property type="evidence" value="ECO:0007669"/>
    <property type="project" value="TreeGrafter"/>
</dbReference>
<feature type="compositionally biased region" description="Polar residues" evidence="4">
    <location>
        <begin position="689"/>
        <end position="726"/>
    </location>
</feature>
<dbReference type="RefSeq" id="XP_007778328.1">
    <property type="nucleotide sequence ID" value="XM_007780138.1"/>
</dbReference>
<feature type="compositionally biased region" description="Polar residues" evidence="4">
    <location>
        <begin position="207"/>
        <end position="218"/>
    </location>
</feature>
<dbReference type="Gene3D" id="2.30.30.140">
    <property type="match status" value="1"/>
</dbReference>
<feature type="region of interest" description="Disordered" evidence="4">
    <location>
        <begin position="681"/>
        <end position="764"/>
    </location>
</feature>
<comment type="subcellular location">
    <subcellularLocation>
        <location evidence="1">Nucleus</location>
    </subcellularLocation>
</comment>
<dbReference type="CDD" id="cd17745">
    <property type="entry name" value="BRCT_p53bp1_rpt1"/>
    <property type="match status" value="1"/>
</dbReference>
<dbReference type="PANTHER" id="PTHR15321:SF3">
    <property type="entry name" value="TP53-BINDING PROTEIN 1"/>
    <property type="match status" value="1"/>
</dbReference>
<evidence type="ECO:0000256" key="4">
    <source>
        <dbReference type="SAM" id="MobiDB-lite"/>
    </source>
</evidence>
<protein>
    <recommendedName>
        <fullName evidence="5">BRCT domain-containing protein</fullName>
    </recommendedName>
</protein>
<feature type="region of interest" description="Disordered" evidence="4">
    <location>
        <begin position="620"/>
        <end position="665"/>
    </location>
</feature>
<keyword evidence="3" id="KW-0539">Nucleus</keyword>
<feature type="region of interest" description="Disordered" evidence="4">
    <location>
        <begin position="839"/>
        <end position="949"/>
    </location>
</feature>
<evidence type="ECO:0000313" key="6">
    <source>
        <dbReference type="EMBL" id="EON63011.1"/>
    </source>
</evidence>
<accession>R7YMZ2</accession>
<feature type="region of interest" description="Disordered" evidence="4">
    <location>
        <begin position="1480"/>
        <end position="1499"/>
    </location>
</feature>
<feature type="region of interest" description="Disordered" evidence="4">
    <location>
        <begin position="1"/>
        <end position="58"/>
    </location>
</feature>
<feature type="compositionally biased region" description="Polar residues" evidence="4">
    <location>
        <begin position="499"/>
        <end position="519"/>
    </location>
</feature>
<feature type="compositionally biased region" description="Pro residues" evidence="4">
    <location>
        <begin position="869"/>
        <end position="878"/>
    </location>
</feature>
<keyword evidence="2" id="KW-0227">DNA damage</keyword>
<dbReference type="PANTHER" id="PTHR15321">
    <property type="entry name" value="TUMOR SUPPRESSOR P53-BINDING PROTEIN 1"/>
    <property type="match status" value="1"/>
</dbReference>
<feature type="compositionally biased region" description="Polar residues" evidence="4">
    <location>
        <begin position="781"/>
        <end position="799"/>
    </location>
</feature>
<dbReference type="GO" id="GO:0042393">
    <property type="term" value="F:histone binding"/>
    <property type="evidence" value="ECO:0007669"/>
    <property type="project" value="TreeGrafter"/>
</dbReference>
<dbReference type="PROSITE" id="PS50172">
    <property type="entry name" value="BRCT"/>
    <property type="match status" value="1"/>
</dbReference>
<dbReference type="InterPro" id="IPR047249">
    <property type="entry name" value="BRCT_p53bp1-like_rpt1"/>
</dbReference>
<dbReference type="OMA" id="YLDTILW"/>
<dbReference type="InterPro" id="IPR001357">
    <property type="entry name" value="BRCT_dom"/>
</dbReference>
<feature type="domain" description="BRCT" evidence="5">
    <location>
        <begin position="1326"/>
        <end position="1370"/>
    </location>
</feature>
<dbReference type="InterPro" id="IPR036420">
    <property type="entry name" value="BRCT_dom_sf"/>
</dbReference>
<evidence type="ECO:0000256" key="2">
    <source>
        <dbReference type="ARBA" id="ARBA00022763"/>
    </source>
</evidence>
<feature type="region of interest" description="Disordered" evidence="4">
    <location>
        <begin position="354"/>
        <end position="393"/>
    </location>
</feature>
<feature type="compositionally biased region" description="Low complexity" evidence="4">
    <location>
        <begin position="746"/>
        <end position="756"/>
    </location>
</feature>
<feature type="region of interest" description="Disordered" evidence="4">
    <location>
        <begin position="1179"/>
        <end position="1198"/>
    </location>
</feature>
<dbReference type="Gene3D" id="3.40.50.10190">
    <property type="entry name" value="BRCT domain"/>
    <property type="match status" value="1"/>
</dbReference>
<feature type="compositionally biased region" description="Basic residues" evidence="4">
    <location>
        <begin position="847"/>
        <end position="856"/>
    </location>
</feature>
<dbReference type="GO" id="GO:0005634">
    <property type="term" value="C:nucleus"/>
    <property type="evidence" value="ECO:0007669"/>
    <property type="project" value="UniProtKB-SubCell"/>
</dbReference>
<dbReference type="InterPro" id="IPR047252">
    <property type="entry name" value="TP53BP1-like"/>
</dbReference>
<feature type="region of interest" description="Disordered" evidence="4">
    <location>
        <begin position="189"/>
        <end position="245"/>
    </location>
</feature>
<dbReference type="SUPFAM" id="SSF52113">
    <property type="entry name" value="BRCT domain"/>
    <property type="match status" value="1"/>
</dbReference>
<dbReference type="Pfam" id="PF18115">
    <property type="entry name" value="Tudor_3"/>
    <property type="match status" value="1"/>
</dbReference>
<dbReference type="GO" id="GO:0000077">
    <property type="term" value="P:DNA damage checkpoint signaling"/>
    <property type="evidence" value="ECO:0007669"/>
    <property type="project" value="TreeGrafter"/>
</dbReference>
<keyword evidence="7" id="KW-1185">Reference proteome</keyword>
<feature type="compositionally biased region" description="Basic and acidic residues" evidence="4">
    <location>
        <begin position="362"/>
        <end position="383"/>
    </location>
</feature>
<evidence type="ECO:0000256" key="3">
    <source>
        <dbReference type="ARBA" id="ARBA00023242"/>
    </source>
</evidence>
<feature type="compositionally biased region" description="Acidic residues" evidence="4">
    <location>
        <begin position="192"/>
        <end position="203"/>
    </location>
</feature>
<feature type="region of interest" description="Disordered" evidence="4">
    <location>
        <begin position="781"/>
        <end position="806"/>
    </location>
</feature>
<dbReference type="OrthoDB" id="129353at2759"/>
<feature type="compositionally biased region" description="Low complexity" evidence="4">
    <location>
        <begin position="903"/>
        <end position="915"/>
    </location>
</feature>
<feature type="region of interest" description="Disordered" evidence="4">
    <location>
        <begin position="458"/>
        <end position="540"/>
    </location>
</feature>